<dbReference type="InterPro" id="IPR007110">
    <property type="entry name" value="Ig-like_dom"/>
</dbReference>
<dbReference type="Pfam" id="PF07679">
    <property type="entry name" value="I-set"/>
    <property type="match status" value="4"/>
</dbReference>
<feature type="domain" description="Ig-like" evidence="1">
    <location>
        <begin position="375"/>
        <end position="436"/>
    </location>
</feature>
<accession>A0ABV0QTU0</accession>
<dbReference type="SUPFAM" id="SSF48726">
    <property type="entry name" value="Immunoglobulin"/>
    <property type="match status" value="6"/>
</dbReference>
<sequence length="568" mass="64090">MKSVEVPETQVAMFECEVSHFNVPSTWLKNGVEIEMSEKFRIVVQGKLHQLKIVNTSREDSAEYTFICGNDRVSATLTVNRKTVMWMKDGQELDESEERSVYDKTSQSYSNRSFPRYKISLNHLTYLIHRYVVTAEKYVHRLMIQTVRMSDAGEYSVVAGSSVSKAHLTVEGRDVRIAEPAQQEITVGQFYSSTPARTRYMPTNLVFSMEERFSYVAIRKLHRLTISETYRSDAGEYTFIAGKNRSTMHLRVNSGRTTLPRYLCKISAKLVLVNQIFYVPVPEPPQILRHMDPQSVEAGKPARFSVEVSGIPEPQVSWYKNSQALSPGFKCKFLHDGNEHTLLLIEVFPEDAAIYNCEAKNDYGTATSTATLNVEDVKISWFHKEKEIKHSDFFRMSQFDDSCQLEISRVYQEDEGEYTCVATNNVGKVSCSATLTLDGQIQTVSGPTGPHWHVSTSLTKPSVGQKPVFIQPITSCTVTHGEVARFHACVSGTPKPEISWFHNRQPVQASKNVVFHFDEMTNIATLIIVDAFSEHAGQYTCRAANNTGEAACSASLTVIREEEGNTWM</sequence>
<dbReference type="EMBL" id="JAHRIN010025212">
    <property type="protein sequence ID" value="MEQ2199248.1"/>
    <property type="molecule type" value="Genomic_DNA"/>
</dbReference>
<protein>
    <recommendedName>
        <fullName evidence="1">Ig-like domain-containing protein</fullName>
    </recommendedName>
</protein>
<keyword evidence="3" id="KW-1185">Reference proteome</keyword>
<organism evidence="2 3">
    <name type="scientific">Xenoophorus captivus</name>
    <dbReference type="NCBI Taxonomy" id="1517983"/>
    <lineage>
        <taxon>Eukaryota</taxon>
        <taxon>Metazoa</taxon>
        <taxon>Chordata</taxon>
        <taxon>Craniata</taxon>
        <taxon>Vertebrata</taxon>
        <taxon>Euteleostomi</taxon>
        <taxon>Actinopterygii</taxon>
        <taxon>Neopterygii</taxon>
        <taxon>Teleostei</taxon>
        <taxon>Neoteleostei</taxon>
        <taxon>Acanthomorphata</taxon>
        <taxon>Ovalentaria</taxon>
        <taxon>Atherinomorphae</taxon>
        <taxon>Cyprinodontiformes</taxon>
        <taxon>Goodeidae</taxon>
        <taxon>Xenoophorus</taxon>
    </lineage>
</organism>
<dbReference type="Gene3D" id="2.60.40.10">
    <property type="entry name" value="Immunoglobulins"/>
    <property type="match status" value="6"/>
</dbReference>
<dbReference type="PANTHER" id="PTHR47633">
    <property type="entry name" value="IMMUNOGLOBULIN"/>
    <property type="match status" value="1"/>
</dbReference>
<dbReference type="PROSITE" id="PS50835">
    <property type="entry name" value="IG_LIKE"/>
    <property type="match status" value="4"/>
</dbReference>
<dbReference type="InterPro" id="IPR036179">
    <property type="entry name" value="Ig-like_dom_sf"/>
</dbReference>
<feature type="domain" description="Ig-like" evidence="1">
    <location>
        <begin position="285"/>
        <end position="373"/>
    </location>
</feature>
<dbReference type="InterPro" id="IPR013783">
    <property type="entry name" value="Ig-like_fold"/>
</dbReference>
<dbReference type="InterPro" id="IPR003598">
    <property type="entry name" value="Ig_sub2"/>
</dbReference>
<dbReference type="SMART" id="SM00409">
    <property type="entry name" value="IG"/>
    <property type="match status" value="5"/>
</dbReference>
<dbReference type="InterPro" id="IPR013098">
    <property type="entry name" value="Ig_I-set"/>
</dbReference>
<feature type="domain" description="Ig-like" evidence="1">
    <location>
        <begin position="1"/>
        <end position="78"/>
    </location>
</feature>
<gene>
    <name evidence="2" type="ORF">XENOCAPTIV_011163</name>
</gene>
<dbReference type="SMART" id="SM00408">
    <property type="entry name" value="IGc2"/>
    <property type="match status" value="3"/>
</dbReference>
<name>A0ABV0QTU0_9TELE</name>
<evidence type="ECO:0000259" key="1">
    <source>
        <dbReference type="PROSITE" id="PS50835"/>
    </source>
</evidence>
<comment type="caution">
    <text evidence="2">The sequence shown here is derived from an EMBL/GenBank/DDBJ whole genome shotgun (WGS) entry which is preliminary data.</text>
</comment>
<proteinExistence type="predicted"/>
<dbReference type="CDD" id="cd00096">
    <property type="entry name" value="Ig"/>
    <property type="match status" value="2"/>
</dbReference>
<dbReference type="InterPro" id="IPR003599">
    <property type="entry name" value="Ig_sub"/>
</dbReference>
<evidence type="ECO:0000313" key="3">
    <source>
        <dbReference type="Proteomes" id="UP001434883"/>
    </source>
</evidence>
<feature type="domain" description="Ig-like" evidence="1">
    <location>
        <begin position="461"/>
        <end position="557"/>
    </location>
</feature>
<dbReference type="Proteomes" id="UP001434883">
    <property type="component" value="Unassembled WGS sequence"/>
</dbReference>
<evidence type="ECO:0000313" key="2">
    <source>
        <dbReference type="EMBL" id="MEQ2199248.1"/>
    </source>
</evidence>
<reference evidence="2 3" key="1">
    <citation type="submission" date="2021-06" db="EMBL/GenBank/DDBJ databases">
        <authorList>
            <person name="Palmer J.M."/>
        </authorList>
    </citation>
    <scope>NUCLEOTIDE SEQUENCE [LARGE SCALE GENOMIC DNA]</scope>
    <source>
        <strain evidence="2 3">XC_2019</strain>
        <tissue evidence="2">Muscle</tissue>
    </source>
</reference>